<name>A0ABT5DKF7_9BACT</name>
<dbReference type="EMBL" id="JAQNDM010000002">
    <property type="protein sequence ID" value="MDC0713253.1"/>
    <property type="molecule type" value="Genomic_DNA"/>
</dbReference>
<dbReference type="InterPro" id="IPR036397">
    <property type="entry name" value="RNaseH_sf"/>
</dbReference>
<dbReference type="NCBIfam" id="NF033545">
    <property type="entry name" value="transpos_IS630"/>
    <property type="match status" value="1"/>
</dbReference>
<evidence type="ECO:0000259" key="1">
    <source>
        <dbReference type="Pfam" id="PF13358"/>
    </source>
</evidence>
<evidence type="ECO:0000313" key="2">
    <source>
        <dbReference type="EMBL" id="MDC0713253.1"/>
    </source>
</evidence>
<keyword evidence="3" id="KW-1185">Reference proteome</keyword>
<dbReference type="Proteomes" id="UP001221838">
    <property type="component" value="Unassembled WGS sequence"/>
</dbReference>
<reference evidence="2 3" key="1">
    <citation type="submission" date="2022-11" db="EMBL/GenBank/DDBJ databases">
        <title>Minimal conservation of predation-associated metabolite biosynthetic gene clusters underscores biosynthetic potential of Myxococcota including descriptions for ten novel species: Archangium lansinium sp. nov., Myxococcus landrumus sp. nov., Nannocystis bai.</title>
        <authorList>
            <person name="Ahearne A."/>
            <person name="Stevens C."/>
            <person name="Dowd S."/>
        </authorList>
    </citation>
    <scope>NUCLEOTIDE SEQUENCE [LARGE SCALE GENOMIC DNA]</scope>
    <source>
        <strain evidence="2 3">NCWAL01</strain>
    </source>
</reference>
<feature type="domain" description="Tc1-like transposase DDE" evidence="1">
    <location>
        <begin position="94"/>
        <end position="241"/>
    </location>
</feature>
<dbReference type="Gene3D" id="3.30.420.10">
    <property type="entry name" value="Ribonuclease H-like superfamily/Ribonuclease H"/>
    <property type="match status" value="1"/>
</dbReference>
<dbReference type="InterPro" id="IPR038717">
    <property type="entry name" value="Tc1-like_DDE_dom"/>
</dbReference>
<evidence type="ECO:0000313" key="3">
    <source>
        <dbReference type="Proteomes" id="UP001221838"/>
    </source>
</evidence>
<accession>A0ABT5DKF7</accession>
<protein>
    <submittedName>
        <fullName evidence="2">IS630 family transposase</fullName>
    </submittedName>
</protein>
<dbReference type="InterPro" id="IPR047655">
    <property type="entry name" value="Transpos_IS630-like"/>
</dbReference>
<dbReference type="Pfam" id="PF13358">
    <property type="entry name" value="DDE_3"/>
    <property type="match status" value="1"/>
</dbReference>
<organism evidence="2 3">
    <name type="scientific">Stigmatella ashevillensis</name>
    <dbReference type="NCBI Taxonomy" id="2995309"/>
    <lineage>
        <taxon>Bacteria</taxon>
        <taxon>Pseudomonadati</taxon>
        <taxon>Myxococcota</taxon>
        <taxon>Myxococcia</taxon>
        <taxon>Myxococcales</taxon>
        <taxon>Cystobacterineae</taxon>
        <taxon>Archangiaceae</taxon>
        <taxon>Stigmatella</taxon>
    </lineage>
</organism>
<gene>
    <name evidence="2" type="ORF">POL68_32625</name>
</gene>
<comment type="caution">
    <text evidence="2">The sequence shown here is derived from an EMBL/GenBank/DDBJ whole genome shotgun (WGS) entry which is preliminary data.</text>
</comment>
<sequence>MEVERLACCEPAGVGLHMTHWSTRSLARAAQFRGIASTISHSTVALILRDAELQPHRWRYWKTPTPDDTFRAKAAKVLWCYENAHSLAERGEVVLCVDEKPNIQALERRCPSRSMKPGLIQHQEFEYVRHGTVNFLAKLVVHTGKMRGWCLEHNDSASLRAVLPQLLWEHRQARRIHLIWDAGSSHMAHPTRSFLSSYYPQVRVLFTPAHASWLDQAELLLRAFGARYLQRGDWASRSELIEHLNASWPEYNRLYAHPFTWSWTRTQMHRWVDRYQS</sequence>
<proteinExistence type="predicted"/>